<comment type="caution">
    <text evidence="1">The sequence shown here is derived from an EMBL/GenBank/DDBJ whole genome shotgun (WGS) entry which is preliminary data.</text>
</comment>
<evidence type="ECO:0000313" key="1">
    <source>
        <dbReference type="EMBL" id="GMF01526.1"/>
    </source>
</evidence>
<evidence type="ECO:0000313" key="2">
    <source>
        <dbReference type="Proteomes" id="UP001165101"/>
    </source>
</evidence>
<dbReference type="EMBL" id="BSXV01004976">
    <property type="protein sequence ID" value="GMF01526.1"/>
    <property type="molecule type" value="Genomic_DNA"/>
</dbReference>
<reference evidence="1" key="1">
    <citation type="submission" date="2023-04" db="EMBL/GenBank/DDBJ databases">
        <title>Candida boidinii NBRC 1967.</title>
        <authorList>
            <person name="Ichikawa N."/>
            <person name="Sato H."/>
            <person name="Tonouchi N."/>
        </authorList>
    </citation>
    <scope>NUCLEOTIDE SEQUENCE</scope>
    <source>
        <strain evidence="1">NBRC 1967</strain>
    </source>
</reference>
<proteinExistence type="predicted"/>
<organism evidence="1 2">
    <name type="scientific">Candida boidinii</name>
    <name type="common">Yeast</name>
    <dbReference type="NCBI Taxonomy" id="5477"/>
    <lineage>
        <taxon>Eukaryota</taxon>
        <taxon>Fungi</taxon>
        <taxon>Dikarya</taxon>
        <taxon>Ascomycota</taxon>
        <taxon>Saccharomycotina</taxon>
        <taxon>Pichiomycetes</taxon>
        <taxon>Pichiales</taxon>
        <taxon>Pichiaceae</taxon>
        <taxon>Ogataea</taxon>
        <taxon>Ogataea/Candida clade</taxon>
    </lineage>
</organism>
<name>A0ACB5U539_CANBO</name>
<sequence>MKIPSLSSKASSKISKLDTNFESKLQATTLKTDSHVSHSGTIINNISSNEENKDSSSDDYNYTETDKIIYATAAVLTAGWLTLMPTDGRN</sequence>
<keyword evidence="2" id="KW-1185">Reference proteome</keyword>
<protein>
    <submittedName>
        <fullName evidence="1">Unnamed protein product</fullName>
    </submittedName>
</protein>
<gene>
    <name evidence="1" type="ORF">Cboi01_000586500</name>
</gene>
<dbReference type="Proteomes" id="UP001165101">
    <property type="component" value="Unassembled WGS sequence"/>
</dbReference>
<accession>A0ACB5U539</accession>